<dbReference type="AlphaFoldDB" id="A0A512REY7"/>
<dbReference type="EMBL" id="BKAU01000001">
    <property type="protein sequence ID" value="GEP94204.1"/>
    <property type="molecule type" value="Genomic_DNA"/>
</dbReference>
<dbReference type="Proteomes" id="UP000321436">
    <property type="component" value="Unassembled WGS sequence"/>
</dbReference>
<evidence type="ECO:0000313" key="2">
    <source>
        <dbReference type="EMBL" id="GEP94204.1"/>
    </source>
</evidence>
<keyword evidence="3" id="KW-1185">Reference proteome</keyword>
<proteinExistence type="predicted"/>
<feature type="signal peptide" evidence="1">
    <location>
        <begin position="1"/>
        <end position="18"/>
    </location>
</feature>
<comment type="caution">
    <text evidence="2">The sequence shown here is derived from an EMBL/GenBank/DDBJ whole genome shotgun (WGS) entry which is preliminary data.</text>
</comment>
<evidence type="ECO:0000313" key="3">
    <source>
        <dbReference type="Proteomes" id="UP000321436"/>
    </source>
</evidence>
<reference evidence="2 3" key="1">
    <citation type="submission" date="2019-07" db="EMBL/GenBank/DDBJ databases">
        <title>Whole genome shotgun sequence of Chitinophaga cymbidii NBRC 109752.</title>
        <authorList>
            <person name="Hosoyama A."/>
            <person name="Uohara A."/>
            <person name="Ohji S."/>
            <person name="Ichikawa N."/>
        </authorList>
    </citation>
    <scope>NUCLEOTIDE SEQUENCE [LARGE SCALE GENOMIC DNA]</scope>
    <source>
        <strain evidence="2 3">NBRC 109752</strain>
    </source>
</reference>
<evidence type="ECO:0000256" key="1">
    <source>
        <dbReference type="SAM" id="SignalP"/>
    </source>
</evidence>
<dbReference type="RefSeq" id="WP_146857691.1">
    <property type="nucleotide sequence ID" value="NZ_BKAU01000001.1"/>
</dbReference>
<gene>
    <name evidence="2" type="ORF">CCY01nite_04640</name>
</gene>
<evidence type="ECO:0008006" key="4">
    <source>
        <dbReference type="Google" id="ProtNLM"/>
    </source>
</evidence>
<organism evidence="2 3">
    <name type="scientific">Chitinophaga cymbidii</name>
    <dbReference type="NCBI Taxonomy" id="1096750"/>
    <lineage>
        <taxon>Bacteria</taxon>
        <taxon>Pseudomonadati</taxon>
        <taxon>Bacteroidota</taxon>
        <taxon>Chitinophagia</taxon>
        <taxon>Chitinophagales</taxon>
        <taxon>Chitinophagaceae</taxon>
        <taxon>Chitinophaga</taxon>
    </lineage>
</organism>
<name>A0A512REY7_9BACT</name>
<keyword evidence="1" id="KW-0732">Signal</keyword>
<accession>A0A512REY7</accession>
<dbReference type="OrthoDB" id="1144014at2"/>
<sequence>MKRLLVLLTLMIPFWANAQKLSESAIENISESMAQQFRLRNDPALVFITEQMSRTGSGGLEVDKTMMELKKDPAAMDAALKFLYQFSDGNRQTLIANLRAMNISSGNVYPIATYVVNKYKGEAKALQEEKAELFRIGAIPKVTSVMVAPPANQPGNVTTVVTEPGTTAPATAAAPVAEAADTRNWDVRAVFPLQKPDELVNLYGKENVVLRGVSDLEGNDAGKAWVVYPDTNNEMEVVFRKDSTKTITFGMENSKWKSPFGIKPGDPIEKVMKINTRPFSVNGFEWTNGGIVNSWEGGALDKKGVDILFKAINSGDPDLYDKFTGDTKFKADNSRLKKLGVVVEKVVFTTYQ</sequence>
<feature type="chain" id="PRO_5021742954" description="DUF4476 domain-containing protein" evidence="1">
    <location>
        <begin position="19"/>
        <end position="352"/>
    </location>
</feature>
<protein>
    <recommendedName>
        <fullName evidence="4">DUF4476 domain-containing protein</fullName>
    </recommendedName>
</protein>